<protein>
    <submittedName>
        <fullName evidence="2">Uncharacterized protein</fullName>
    </submittedName>
</protein>
<sequence length="111" mass="12578">MQPHLVCQECALHSGSRGNTDEGQSEVEISRLRFVLKMGTRWCKKLISCVTGNTDGNEMVQEADKLRGRSHSSSTLKMKNNIKRPKKEDDIGEDTIVDKSRKITSIDSWDR</sequence>
<evidence type="ECO:0000256" key="1">
    <source>
        <dbReference type="SAM" id="MobiDB-lite"/>
    </source>
</evidence>
<dbReference type="EMBL" id="LMAW01002281">
    <property type="protein sequence ID" value="KQK81604.1"/>
    <property type="molecule type" value="Genomic_DNA"/>
</dbReference>
<proteinExistence type="predicted"/>
<reference evidence="2 3" key="1">
    <citation type="submission" date="2015-10" db="EMBL/GenBank/DDBJ databases">
        <authorList>
            <person name="Gilbert D.G."/>
        </authorList>
    </citation>
    <scope>NUCLEOTIDE SEQUENCE [LARGE SCALE GENOMIC DNA]</scope>
    <source>
        <strain evidence="2">FVVF132</strain>
    </source>
</reference>
<evidence type="ECO:0000313" key="2">
    <source>
        <dbReference type="EMBL" id="KQK81604.1"/>
    </source>
</evidence>
<dbReference type="Proteomes" id="UP000051836">
    <property type="component" value="Unassembled WGS sequence"/>
</dbReference>
<organism evidence="2 3">
    <name type="scientific">Amazona aestiva</name>
    <name type="common">Blue-fronted Amazon parrot</name>
    <dbReference type="NCBI Taxonomy" id="12930"/>
    <lineage>
        <taxon>Eukaryota</taxon>
        <taxon>Metazoa</taxon>
        <taxon>Chordata</taxon>
        <taxon>Craniata</taxon>
        <taxon>Vertebrata</taxon>
        <taxon>Euteleostomi</taxon>
        <taxon>Archelosauria</taxon>
        <taxon>Archosauria</taxon>
        <taxon>Dinosauria</taxon>
        <taxon>Saurischia</taxon>
        <taxon>Theropoda</taxon>
        <taxon>Coelurosauria</taxon>
        <taxon>Aves</taxon>
        <taxon>Neognathae</taxon>
        <taxon>Neoaves</taxon>
        <taxon>Telluraves</taxon>
        <taxon>Australaves</taxon>
        <taxon>Psittaciformes</taxon>
        <taxon>Psittacidae</taxon>
        <taxon>Amazona</taxon>
    </lineage>
</organism>
<comment type="caution">
    <text evidence="2">The sequence shown here is derived from an EMBL/GenBank/DDBJ whole genome shotgun (WGS) entry which is preliminary data.</text>
</comment>
<keyword evidence="3" id="KW-1185">Reference proteome</keyword>
<accession>A0A0Q3Q0A5</accession>
<feature type="region of interest" description="Disordered" evidence="1">
    <location>
        <begin position="65"/>
        <end position="93"/>
    </location>
</feature>
<dbReference type="AlphaFoldDB" id="A0A0Q3Q0A5"/>
<evidence type="ECO:0000313" key="3">
    <source>
        <dbReference type="Proteomes" id="UP000051836"/>
    </source>
</evidence>
<gene>
    <name evidence="2" type="ORF">AAES_79324</name>
</gene>
<name>A0A0Q3Q0A5_AMAAE</name>